<dbReference type="InterPro" id="IPR036291">
    <property type="entry name" value="NAD(P)-bd_dom_sf"/>
</dbReference>
<dbReference type="FunCoup" id="Q75BV0">
    <property type="interactions" value="96"/>
</dbReference>
<reference evidence="5 6" key="1">
    <citation type="journal article" date="2004" name="Science">
        <title>The Ashbya gossypii genome as a tool for mapping the ancient Saccharomyces cerevisiae genome.</title>
        <authorList>
            <person name="Dietrich F.S."/>
            <person name="Voegeli S."/>
            <person name="Brachat S."/>
            <person name="Lerch A."/>
            <person name="Gates K."/>
            <person name="Steiner S."/>
            <person name="Mohr C."/>
            <person name="Pohlmann R."/>
            <person name="Luedi P."/>
            <person name="Choi S."/>
            <person name="Wing R.A."/>
            <person name="Flavier A."/>
            <person name="Gaffney T.D."/>
            <person name="Philippsen P."/>
        </authorList>
    </citation>
    <scope>NUCLEOTIDE SEQUENCE [LARGE SCALE GENOMIC DNA]</scope>
    <source>
        <strain evidence="6">ATCC 10895 / CBS 109.51 / FGSC 9923 / NRRL Y-1056</strain>
    </source>
</reference>
<dbReference type="HOGENOM" id="CLU_010194_2_11_1"/>
<dbReference type="SUPFAM" id="SSF51735">
    <property type="entry name" value="NAD(P)-binding Rossmann-fold domains"/>
    <property type="match status" value="1"/>
</dbReference>
<dbReference type="PRINTS" id="PR00081">
    <property type="entry name" value="GDHRDH"/>
</dbReference>
<dbReference type="InterPro" id="IPR002347">
    <property type="entry name" value="SDR_fam"/>
</dbReference>
<evidence type="ECO:0000313" key="6">
    <source>
        <dbReference type="Proteomes" id="UP000000591"/>
    </source>
</evidence>
<name>Q75BV0_EREGS</name>
<dbReference type="RefSeq" id="NP_983573.1">
    <property type="nucleotide sequence ID" value="NM_208926.1"/>
</dbReference>
<evidence type="ECO:0000256" key="2">
    <source>
        <dbReference type="ARBA" id="ARBA00022857"/>
    </source>
</evidence>
<proteinExistence type="inferred from homology"/>
<keyword evidence="3" id="KW-0560">Oxidoreductase</keyword>
<keyword evidence="6" id="KW-1185">Reference proteome</keyword>
<dbReference type="Pfam" id="PF00106">
    <property type="entry name" value="adh_short"/>
    <property type="match status" value="1"/>
</dbReference>
<dbReference type="PRINTS" id="PR00080">
    <property type="entry name" value="SDRFAMILY"/>
</dbReference>
<dbReference type="PROSITE" id="PS00061">
    <property type="entry name" value="ADH_SHORT"/>
    <property type="match status" value="1"/>
</dbReference>
<dbReference type="InParanoid" id="Q75BV0"/>
<protein>
    <submittedName>
        <fullName evidence="5">ACR171Cp</fullName>
    </submittedName>
</protein>
<dbReference type="InterPro" id="IPR020904">
    <property type="entry name" value="Sc_DH/Rdtase_CS"/>
</dbReference>
<accession>Q75BV0</accession>
<dbReference type="AlphaFoldDB" id="Q75BV0"/>
<dbReference type="CDD" id="cd05367">
    <property type="entry name" value="SPR-like_SDR_c"/>
    <property type="match status" value="1"/>
</dbReference>
<dbReference type="Gene3D" id="3.40.50.720">
    <property type="entry name" value="NAD(P)-binding Rossmann-like Domain"/>
    <property type="match status" value="1"/>
</dbReference>
<dbReference type="KEGG" id="ago:AGOS_ACR171C"/>
<dbReference type="PANTHER" id="PTHR43008:SF8">
    <property type="entry name" value="BENZIL REDUCTASE ((S)-BENZOIN FORMING) IRC24"/>
    <property type="match status" value="1"/>
</dbReference>
<dbReference type="EMBL" id="AE016816">
    <property type="protein sequence ID" value="AAS51397.1"/>
    <property type="molecule type" value="Genomic_DNA"/>
</dbReference>
<keyword evidence="2" id="KW-0521">NADP</keyword>
<dbReference type="Proteomes" id="UP000000591">
    <property type="component" value="Chromosome III"/>
</dbReference>
<dbReference type="OMA" id="PGDMATD"/>
<evidence type="ECO:0000256" key="3">
    <source>
        <dbReference type="ARBA" id="ARBA00023002"/>
    </source>
</evidence>
<dbReference type="FunFam" id="3.40.50.720:FF:000281">
    <property type="entry name" value="Uncharacterized oxidoreductase YIR035C"/>
    <property type="match status" value="1"/>
</dbReference>
<gene>
    <name evidence="5" type="ORF">AGOS_ACR171C</name>
</gene>
<dbReference type="eggNOG" id="KOG1204">
    <property type="taxonomic scope" value="Eukaryota"/>
</dbReference>
<evidence type="ECO:0000313" key="5">
    <source>
        <dbReference type="EMBL" id="AAS51397.1"/>
    </source>
</evidence>
<comment type="similarity">
    <text evidence="1 4">Belongs to the short-chain dehydrogenases/reductases (SDR) family.</text>
</comment>
<sequence>MPRLIIVTGVSRGIGRSVVEKVCRQPDTVVLGVARSEAALQELRATYGEQFEYVVGDVASEDAQDALVARATAYGRIDAVVANAGVLEPVQDVNHIDVAAWRRLYEVNFFSVVGLVGRALPLLKKAGGSVVFVSSGASTKAYSAWGAYGSSKAALNHFAMTLAAEEPAVRAVAVAPGVVDTQMQNDIRDKFGHRMAPEALRRFTELKKNSELLDPQIPATIFANLALRGIPDCANGKYLRYNDDILAAYAK</sequence>
<dbReference type="OrthoDB" id="153074at2759"/>
<dbReference type="GeneID" id="4619705"/>
<dbReference type="GO" id="GO:0016616">
    <property type="term" value="F:oxidoreductase activity, acting on the CH-OH group of donors, NAD or NADP as acceptor"/>
    <property type="evidence" value="ECO:0007669"/>
    <property type="project" value="EnsemblFungi"/>
</dbReference>
<evidence type="ECO:0000256" key="1">
    <source>
        <dbReference type="ARBA" id="ARBA00006484"/>
    </source>
</evidence>
<dbReference type="GO" id="GO:0050664">
    <property type="term" value="F:oxidoreductase activity, acting on NAD(P)H, oxygen as acceptor"/>
    <property type="evidence" value="ECO:0000318"/>
    <property type="project" value="GO_Central"/>
</dbReference>
<reference evidence="6" key="2">
    <citation type="journal article" date="2013" name="G3 (Bethesda)">
        <title>Genomes of Ashbya fungi isolated from insects reveal four mating-type loci, numerous translocations, lack of transposons, and distinct gene duplications.</title>
        <authorList>
            <person name="Dietrich F.S."/>
            <person name="Voegeli S."/>
            <person name="Kuo S."/>
            <person name="Philippsen P."/>
        </authorList>
    </citation>
    <scope>GENOME REANNOTATION</scope>
    <source>
        <strain evidence="6">ATCC 10895 / CBS 109.51 / FGSC 9923 / NRRL Y-1056</strain>
    </source>
</reference>
<organism evidence="5 6">
    <name type="scientific">Eremothecium gossypii (strain ATCC 10895 / CBS 109.51 / FGSC 9923 / NRRL Y-1056)</name>
    <name type="common">Yeast</name>
    <name type="synonym">Ashbya gossypii</name>
    <dbReference type="NCBI Taxonomy" id="284811"/>
    <lineage>
        <taxon>Eukaryota</taxon>
        <taxon>Fungi</taxon>
        <taxon>Dikarya</taxon>
        <taxon>Ascomycota</taxon>
        <taxon>Saccharomycotina</taxon>
        <taxon>Saccharomycetes</taxon>
        <taxon>Saccharomycetales</taxon>
        <taxon>Saccharomycetaceae</taxon>
        <taxon>Eremothecium</taxon>
    </lineage>
</organism>
<dbReference type="STRING" id="284811.Q75BV0"/>
<evidence type="ECO:0000256" key="4">
    <source>
        <dbReference type="RuleBase" id="RU000363"/>
    </source>
</evidence>
<dbReference type="PANTHER" id="PTHR43008">
    <property type="entry name" value="BENZIL REDUCTASE"/>
    <property type="match status" value="1"/>
</dbReference>